<evidence type="ECO:0000313" key="2">
    <source>
        <dbReference type="EMBL" id="KAG6604225.1"/>
    </source>
</evidence>
<keyword evidence="3" id="KW-1185">Reference proteome</keyword>
<evidence type="ECO:0000259" key="1">
    <source>
        <dbReference type="Pfam" id="PF12315"/>
    </source>
</evidence>
<gene>
    <name evidence="2" type="primary">DAR1</name>
    <name evidence="2" type="ORF">SDJN03_04834</name>
</gene>
<dbReference type="PANTHER" id="PTHR24209:SF37">
    <property type="entry name" value="LIM ZINC-BINDING DOMAIN-CONTAINING PROTEIN"/>
    <property type="match status" value="1"/>
</dbReference>
<reference evidence="2 3" key="1">
    <citation type="journal article" date="2021" name="Hortic Res">
        <title>The domestication of Cucurbita argyrosperma as revealed by the genome of its wild relative.</title>
        <authorList>
            <person name="Barrera-Redondo J."/>
            <person name="Sanchez-de la Vega G."/>
            <person name="Aguirre-Liguori J.A."/>
            <person name="Castellanos-Morales G."/>
            <person name="Gutierrez-Guerrero Y.T."/>
            <person name="Aguirre-Dugua X."/>
            <person name="Aguirre-Planter E."/>
            <person name="Tenaillon M.I."/>
            <person name="Lira-Saade R."/>
            <person name="Eguiarte L.E."/>
        </authorList>
    </citation>
    <scope>NUCLEOTIDE SEQUENCE [LARGE SCALE GENOMIC DNA]</scope>
    <source>
        <strain evidence="2">JBR-2021</strain>
    </source>
</reference>
<organism evidence="2 3">
    <name type="scientific">Cucurbita argyrosperma subsp. sororia</name>
    <dbReference type="NCBI Taxonomy" id="37648"/>
    <lineage>
        <taxon>Eukaryota</taxon>
        <taxon>Viridiplantae</taxon>
        <taxon>Streptophyta</taxon>
        <taxon>Embryophyta</taxon>
        <taxon>Tracheophyta</taxon>
        <taxon>Spermatophyta</taxon>
        <taxon>Magnoliopsida</taxon>
        <taxon>eudicotyledons</taxon>
        <taxon>Gunneridae</taxon>
        <taxon>Pentapetalae</taxon>
        <taxon>rosids</taxon>
        <taxon>fabids</taxon>
        <taxon>Cucurbitales</taxon>
        <taxon>Cucurbitaceae</taxon>
        <taxon>Cucurbiteae</taxon>
        <taxon>Cucurbita</taxon>
    </lineage>
</organism>
<sequence length="415" mass="47092">MRWSSEQIHIRRGTAGTTWPMATWEPRCKWVGNCFLSATWIDLGFSQTRMVCVRGNTERSRGEHILGVNGIGRHVKCYARRQVINNGELYMPEYPPYYTNCPTKKEHVKCDICNNFIPDIDGTVYCCMNSFWGQKYCPSHENDGTSSCCSCKRLQASAGMEFILLEDGRRLCPECSSFKIMDINDCQPLILEIQQFFATLNMKLDQKIPLALVASETLNKPSEDKDNTDHHLSGTQGLCSTVRRPIPIVRMMESMGGFSFMDMLRSYPQLVYNREVDAILVLYGLPRLLTGSVLAHEMMHAWLHFEGYPNLSKPIEEGICEVVAHMWLKSKINVGSETAMAAAASLSSSLQPGRSKKHEQPSEIEKKLGECFIHQIETNNSKAYRIGFKKGIRAVSRYGLKKTLDCIKLYRAFPV</sequence>
<dbReference type="InterPro" id="IPR022087">
    <property type="entry name" value="DA1-like_dom"/>
</dbReference>
<dbReference type="AlphaFoldDB" id="A0AAV6P009"/>
<protein>
    <submittedName>
        <fullName evidence="2">Protein DA1-related 1</fullName>
    </submittedName>
</protein>
<dbReference type="GO" id="GO:0043130">
    <property type="term" value="F:ubiquitin binding"/>
    <property type="evidence" value="ECO:0007669"/>
    <property type="project" value="TreeGrafter"/>
</dbReference>
<feature type="domain" description="Protein DA1-like" evidence="1">
    <location>
        <begin position="200"/>
        <end position="408"/>
    </location>
</feature>
<dbReference type="Pfam" id="PF12315">
    <property type="entry name" value="DA1-like"/>
    <property type="match status" value="1"/>
</dbReference>
<feature type="non-terminal residue" evidence="2">
    <location>
        <position position="1"/>
    </location>
</feature>
<dbReference type="InterPro" id="IPR045218">
    <property type="entry name" value="DA1-like"/>
</dbReference>
<comment type="caution">
    <text evidence="2">The sequence shown here is derived from an EMBL/GenBank/DDBJ whole genome shotgun (WGS) entry which is preliminary data.</text>
</comment>
<proteinExistence type="predicted"/>
<evidence type="ECO:0000313" key="3">
    <source>
        <dbReference type="Proteomes" id="UP000685013"/>
    </source>
</evidence>
<name>A0AAV6P009_9ROSI</name>
<dbReference type="EMBL" id="JAGKQH010000003">
    <property type="protein sequence ID" value="KAG6604225.1"/>
    <property type="molecule type" value="Genomic_DNA"/>
</dbReference>
<dbReference type="PANTHER" id="PTHR24209">
    <property type="entry name" value="PROTEIN DA1-RELATED 2"/>
    <property type="match status" value="1"/>
</dbReference>
<accession>A0AAV6P009</accession>
<dbReference type="Proteomes" id="UP000685013">
    <property type="component" value="Chromosome 3"/>
</dbReference>